<name>A0ABT0MKR1_9GAMM</name>
<feature type="domain" description="HIT" evidence="3">
    <location>
        <begin position="4"/>
        <end position="109"/>
    </location>
</feature>
<dbReference type="InterPro" id="IPR001310">
    <property type="entry name" value="Histidine_triad_HIT"/>
</dbReference>
<dbReference type="EMBL" id="JAMBEP010000002">
    <property type="protein sequence ID" value="MCL1635472.1"/>
    <property type="molecule type" value="Genomic_DNA"/>
</dbReference>
<dbReference type="RefSeq" id="WP_249475065.1">
    <property type="nucleotide sequence ID" value="NZ_JAMBEP010000002.1"/>
</dbReference>
<evidence type="ECO:0000256" key="1">
    <source>
        <dbReference type="PROSITE-ProRule" id="PRU00464"/>
    </source>
</evidence>
<evidence type="ECO:0000313" key="5">
    <source>
        <dbReference type="Proteomes" id="UP001431217"/>
    </source>
</evidence>
<dbReference type="PRINTS" id="PR00332">
    <property type="entry name" value="HISTRIAD"/>
</dbReference>
<dbReference type="InterPro" id="IPR011146">
    <property type="entry name" value="HIT-like"/>
</dbReference>
<dbReference type="PANTHER" id="PTHR46648:SF1">
    <property type="entry name" value="ADENOSINE 5'-MONOPHOSPHORAMIDASE HNT1"/>
    <property type="match status" value="1"/>
</dbReference>
<organism evidence="4 5">
    <name type="scientific">Luteimonas galliterrae</name>
    <dbReference type="NCBI Taxonomy" id="2940486"/>
    <lineage>
        <taxon>Bacteria</taxon>
        <taxon>Pseudomonadati</taxon>
        <taxon>Pseudomonadota</taxon>
        <taxon>Gammaproteobacteria</taxon>
        <taxon>Lysobacterales</taxon>
        <taxon>Lysobacteraceae</taxon>
        <taxon>Luteimonas</taxon>
    </lineage>
</organism>
<proteinExistence type="predicted"/>
<evidence type="ECO:0000313" key="4">
    <source>
        <dbReference type="EMBL" id="MCL1635472.1"/>
    </source>
</evidence>
<reference evidence="4 5" key="1">
    <citation type="submission" date="2022-05" db="EMBL/GenBank/DDBJ databases">
        <title>Luteimonas sp. SX5, whole genome shotgun sequencing project.</title>
        <authorList>
            <person name="Zhao G."/>
            <person name="Shen L."/>
        </authorList>
    </citation>
    <scope>NUCLEOTIDE SEQUENCE [LARGE SCALE GENOMIC DNA]</scope>
    <source>
        <strain evidence="4 5">SX5</strain>
    </source>
</reference>
<dbReference type="Proteomes" id="UP001431217">
    <property type="component" value="Unassembled WGS sequence"/>
</dbReference>
<protein>
    <submittedName>
        <fullName evidence="4">HIT family protein</fullName>
    </submittedName>
</protein>
<feature type="compositionally biased region" description="Low complexity" evidence="2">
    <location>
        <begin position="96"/>
        <end position="109"/>
    </location>
</feature>
<comment type="caution">
    <text evidence="1">Lacks conserved residue(s) required for the propagation of feature annotation.</text>
</comment>
<feature type="region of interest" description="Disordered" evidence="2">
    <location>
        <begin position="90"/>
        <end position="109"/>
    </location>
</feature>
<keyword evidence="5" id="KW-1185">Reference proteome</keyword>
<dbReference type="SUPFAM" id="SSF54197">
    <property type="entry name" value="HIT-like"/>
    <property type="match status" value="1"/>
</dbReference>
<dbReference type="PROSITE" id="PS51084">
    <property type="entry name" value="HIT_2"/>
    <property type="match status" value="1"/>
</dbReference>
<accession>A0ABT0MKR1</accession>
<sequence length="109" mass="11616">MDCPFCAIVQGRAPASVVAETERAVAFMDFRQMLPGHVLVVPRAHVENIYALDVEDAAAVTALAARAARALRPARGVRPARIEPLAIQRRRGQPGSAAFSSARTAAALR</sequence>
<dbReference type="Gene3D" id="3.30.428.10">
    <property type="entry name" value="HIT-like"/>
    <property type="match status" value="1"/>
</dbReference>
<gene>
    <name evidence="4" type="ORF">M2650_12655</name>
</gene>
<dbReference type="InterPro" id="IPR036265">
    <property type="entry name" value="HIT-like_sf"/>
</dbReference>
<comment type="caution">
    <text evidence="4">The sequence shown here is derived from an EMBL/GenBank/DDBJ whole genome shotgun (WGS) entry which is preliminary data.</text>
</comment>
<evidence type="ECO:0000256" key="2">
    <source>
        <dbReference type="SAM" id="MobiDB-lite"/>
    </source>
</evidence>
<evidence type="ECO:0000259" key="3">
    <source>
        <dbReference type="PROSITE" id="PS51084"/>
    </source>
</evidence>
<dbReference type="Pfam" id="PF01230">
    <property type="entry name" value="HIT"/>
    <property type="match status" value="1"/>
</dbReference>
<dbReference type="PANTHER" id="PTHR46648">
    <property type="entry name" value="HIT FAMILY PROTEIN 1"/>
    <property type="match status" value="1"/>
</dbReference>